<dbReference type="AlphaFoldDB" id="A0A0P1FY13"/>
<protein>
    <submittedName>
        <fullName evidence="3">Phosphohistidine phosphatase SixA</fullName>
    </submittedName>
</protein>
<dbReference type="Gene3D" id="3.40.50.1240">
    <property type="entry name" value="Phosphoglycerate mutase-like"/>
    <property type="match status" value="1"/>
</dbReference>
<evidence type="ECO:0000313" key="3">
    <source>
        <dbReference type="EMBL" id="CUH73999.1"/>
    </source>
</evidence>
<dbReference type="InterPro" id="IPR013078">
    <property type="entry name" value="His_Pase_superF_clade-1"/>
</dbReference>
<reference evidence="2 4" key="1">
    <citation type="submission" date="2015-09" db="EMBL/GenBank/DDBJ databases">
        <authorList>
            <person name="Rodrigo-Torres L."/>
            <person name="Arahal D.R."/>
        </authorList>
    </citation>
    <scope>NUCLEOTIDE SEQUENCE [LARGE SCALE GENOMIC DNA]</scope>
    <source>
        <strain evidence="2 4">CECT 5118</strain>
    </source>
</reference>
<dbReference type="EMBL" id="CYSC01000043">
    <property type="protein sequence ID" value="CUH73999.1"/>
    <property type="molecule type" value="Genomic_DNA"/>
</dbReference>
<dbReference type="Proteomes" id="UP000051887">
    <property type="component" value="Unassembled WGS sequence"/>
</dbReference>
<gene>
    <name evidence="2" type="ORF">TL5118_02302</name>
    <name evidence="3" type="ORF">TL5120_03817</name>
</gene>
<name>A0A0P1FY13_9RHOB</name>
<feature type="binding site" evidence="1">
    <location>
        <position position="59"/>
    </location>
    <ligand>
        <name>substrate</name>
    </ligand>
</feature>
<dbReference type="PANTHER" id="PTHR47623">
    <property type="entry name" value="OS09G0287300 PROTEIN"/>
    <property type="match status" value="1"/>
</dbReference>
<feature type="binding site" evidence="1">
    <location>
        <begin position="9"/>
        <end position="16"/>
    </location>
    <ligand>
        <name>substrate</name>
    </ligand>
</feature>
<dbReference type="CDD" id="cd07067">
    <property type="entry name" value="HP_PGM_like"/>
    <property type="match status" value="1"/>
</dbReference>
<dbReference type="OrthoDB" id="9810154at2"/>
<sequence length="164" mass="17947">MSLKLILMRHAKSDWNDPLQSDHERGLNPRGQAAAMALGDWLRGNGHLPDLMLSSDATRTRETWAGLALEAEERFLRGLYLAPSIAMLEVLKQAGDAATVLMLGHNPGIADFADTLAAAHPGDADFDRYPTCATTVYQFEADSWSEVGPGMGQILDFIIPRRLT</sequence>
<dbReference type="Pfam" id="PF00300">
    <property type="entry name" value="His_Phos_1"/>
    <property type="match status" value="1"/>
</dbReference>
<keyword evidence="4" id="KW-1185">Reference proteome</keyword>
<dbReference type="InterPro" id="IPR029033">
    <property type="entry name" value="His_PPase_superfam"/>
</dbReference>
<evidence type="ECO:0000313" key="5">
    <source>
        <dbReference type="Proteomes" id="UP000051887"/>
    </source>
</evidence>
<accession>A0A0P1FY13</accession>
<dbReference type="EMBL" id="CYSB01000029">
    <property type="protein sequence ID" value="CUH67695.1"/>
    <property type="molecule type" value="Genomic_DNA"/>
</dbReference>
<dbReference type="Proteomes" id="UP000051086">
    <property type="component" value="Unassembled WGS sequence"/>
</dbReference>
<evidence type="ECO:0000313" key="2">
    <source>
        <dbReference type="EMBL" id="CUH67695.1"/>
    </source>
</evidence>
<evidence type="ECO:0000256" key="1">
    <source>
        <dbReference type="PIRSR" id="PIRSR613078-2"/>
    </source>
</evidence>
<dbReference type="RefSeq" id="WP_058245119.1">
    <property type="nucleotide sequence ID" value="NZ_CYSB01000029.1"/>
</dbReference>
<reference evidence="3 5" key="2">
    <citation type="submission" date="2015-09" db="EMBL/GenBank/DDBJ databases">
        <authorList>
            <consortium name="Swine Surveillance"/>
        </authorList>
    </citation>
    <scope>NUCLEOTIDE SEQUENCE [LARGE SCALE GENOMIC DNA]</scope>
    <source>
        <strain evidence="3 5">5120</strain>
    </source>
</reference>
<dbReference type="SMART" id="SM00855">
    <property type="entry name" value="PGAM"/>
    <property type="match status" value="1"/>
</dbReference>
<dbReference type="SUPFAM" id="SSF53254">
    <property type="entry name" value="Phosphoglycerate mutase-like"/>
    <property type="match status" value="1"/>
</dbReference>
<evidence type="ECO:0000313" key="4">
    <source>
        <dbReference type="Proteomes" id="UP000051086"/>
    </source>
</evidence>
<organism evidence="3 5">
    <name type="scientific">Thalassovita autumnalis</name>
    <dbReference type="NCBI Taxonomy" id="2072972"/>
    <lineage>
        <taxon>Bacteria</taxon>
        <taxon>Pseudomonadati</taxon>
        <taxon>Pseudomonadota</taxon>
        <taxon>Alphaproteobacteria</taxon>
        <taxon>Rhodobacterales</taxon>
        <taxon>Roseobacteraceae</taxon>
        <taxon>Thalassovita</taxon>
    </lineage>
</organism>
<dbReference type="PANTHER" id="PTHR47623:SF1">
    <property type="entry name" value="OS09G0287300 PROTEIN"/>
    <property type="match status" value="1"/>
</dbReference>
<proteinExistence type="predicted"/>